<organism evidence="1 2">
    <name type="scientific">Serendipita indica (strain DSM 11827)</name>
    <name type="common">Root endophyte fungus</name>
    <name type="synonym">Piriformospora indica</name>
    <dbReference type="NCBI Taxonomy" id="1109443"/>
    <lineage>
        <taxon>Eukaryota</taxon>
        <taxon>Fungi</taxon>
        <taxon>Dikarya</taxon>
        <taxon>Basidiomycota</taxon>
        <taxon>Agaricomycotina</taxon>
        <taxon>Agaricomycetes</taxon>
        <taxon>Sebacinales</taxon>
        <taxon>Serendipitaceae</taxon>
        <taxon>Serendipita</taxon>
    </lineage>
</organism>
<keyword evidence="2" id="KW-1185">Reference proteome</keyword>
<dbReference type="HOGENOM" id="CLU_522863_0_0_1"/>
<proteinExistence type="predicted"/>
<sequence length="635" mass="72863">MPLILLLVSQTWRRVAEQEPKLWSNIILAGYHPGFFELAAVRVHYSKRAPLTIKVARERNTLLHIVEFLFLEHLDRVENFEWTGLRSATEILGIRSLISRMPNLRRLSLNYFEEKLLELLKGMRFLHSLVAYFREDLDNLWQVTSGLPALRSMNLSLGPLLEDHIPLDTALMQTLSLETMIIRGYTKCRDGTAVDHWAKSLLHIPRLRHLELNVREWPGNSSLVRRVRLGTVHHVQSLVLSSALPISSMEEIIASARATLTKVVLKTPMYHPSLFQSLTTCESFKVLEWTEVHKINDEISLSPVRHLITLPYVERLHLTAFSSRELCFLLSIRAPRLVQLRIGSHPEGSFHIETEQLRKFLEGAPRIRELYLLGIFWPCTLDGLPPFRLLHIERLCMTTHTLTSLGGIILSTNQRVNLVVHLMMRHDLVPLKMHKMPTESLACLDTLVIEVRELKDGRRMIGIEGLQEIIPFLDNLRVLRLPSVHGEVSELDNLCQSMLGGAICPKLQEIYSMQYPDWSLFLELIMSRNIPRSIYPDANGPVALKLVAFPRTLHPTIHCAIQDALKGYWVPPLEPWVLPDDMQERRCDGCLSARVYNCDLSEDYKCHGHLPSNRYCEKHRGEATVSITKDAPILH</sequence>
<dbReference type="Proteomes" id="UP000007148">
    <property type="component" value="Unassembled WGS sequence"/>
</dbReference>
<dbReference type="InParanoid" id="G4TYD3"/>
<reference evidence="1 2" key="1">
    <citation type="journal article" date="2011" name="PLoS Pathog.">
        <title>Endophytic Life Strategies Decoded by Genome and Transcriptome Analyses of the Mutualistic Root Symbiont Piriformospora indica.</title>
        <authorList>
            <person name="Zuccaro A."/>
            <person name="Lahrmann U."/>
            <person name="Guldener U."/>
            <person name="Langen G."/>
            <person name="Pfiffi S."/>
            <person name="Biedenkopf D."/>
            <person name="Wong P."/>
            <person name="Samans B."/>
            <person name="Grimm C."/>
            <person name="Basiewicz M."/>
            <person name="Murat C."/>
            <person name="Martin F."/>
            <person name="Kogel K.H."/>
        </authorList>
    </citation>
    <scope>NUCLEOTIDE SEQUENCE [LARGE SCALE GENOMIC DNA]</scope>
    <source>
        <strain evidence="1 2">DSM 11827</strain>
    </source>
</reference>
<dbReference type="InterPro" id="IPR032675">
    <property type="entry name" value="LRR_dom_sf"/>
</dbReference>
<evidence type="ECO:0000313" key="2">
    <source>
        <dbReference type="Proteomes" id="UP000007148"/>
    </source>
</evidence>
<accession>G4TYD3</accession>
<dbReference type="Gene3D" id="3.80.10.10">
    <property type="entry name" value="Ribonuclease Inhibitor"/>
    <property type="match status" value="1"/>
</dbReference>
<evidence type="ECO:0008006" key="3">
    <source>
        <dbReference type="Google" id="ProtNLM"/>
    </source>
</evidence>
<dbReference type="SUPFAM" id="SSF52058">
    <property type="entry name" value="L domain-like"/>
    <property type="match status" value="1"/>
</dbReference>
<gene>
    <name evidence="1" type="ORF">PIIN_11745</name>
</gene>
<name>G4TYD3_SERID</name>
<evidence type="ECO:0000313" key="1">
    <source>
        <dbReference type="EMBL" id="CCA76326.1"/>
    </source>
</evidence>
<protein>
    <recommendedName>
        <fullName evidence="3">F-box domain-containing protein</fullName>
    </recommendedName>
</protein>
<comment type="caution">
    <text evidence="1">The sequence shown here is derived from an EMBL/GenBank/DDBJ whole genome shotgun (WGS) entry which is preliminary data.</text>
</comment>
<dbReference type="AlphaFoldDB" id="G4TYD3"/>
<dbReference type="EMBL" id="CAFZ01000699">
    <property type="protein sequence ID" value="CCA76326.1"/>
    <property type="molecule type" value="Genomic_DNA"/>
</dbReference>